<reference evidence="1 2" key="1">
    <citation type="submission" date="2016-08" db="EMBL/GenBank/DDBJ databases">
        <authorList>
            <consortium name="Lentinula edodes genome sequencing consortium"/>
            <person name="Sakamoto Y."/>
            <person name="Nakade K."/>
            <person name="Sato S."/>
            <person name="Yoshida Y."/>
            <person name="Miyazaki K."/>
            <person name="Natsume S."/>
            <person name="Konno N."/>
        </authorList>
    </citation>
    <scope>NUCLEOTIDE SEQUENCE [LARGE SCALE GENOMIC DNA]</scope>
    <source>
        <strain evidence="1 2">NBRC 111202</strain>
    </source>
</reference>
<reference evidence="1 2" key="2">
    <citation type="submission" date="2017-02" db="EMBL/GenBank/DDBJ databases">
        <title>A genome survey and senescence transcriptome analysis in Lentinula edodes.</title>
        <authorList>
            <person name="Sakamoto Y."/>
            <person name="Nakade K."/>
            <person name="Sato S."/>
            <person name="Yoshida Y."/>
            <person name="Miyazaki K."/>
            <person name="Natsume S."/>
            <person name="Konno N."/>
        </authorList>
    </citation>
    <scope>NUCLEOTIDE SEQUENCE [LARGE SCALE GENOMIC DNA]</scope>
    <source>
        <strain evidence="1 2">NBRC 111202</strain>
    </source>
</reference>
<evidence type="ECO:0000313" key="1">
    <source>
        <dbReference type="EMBL" id="GAW10088.1"/>
    </source>
</evidence>
<proteinExistence type="predicted"/>
<protein>
    <submittedName>
        <fullName evidence="1">Uncharacterized protein</fullName>
    </submittedName>
</protein>
<sequence length="160" mass="18079">MLSLHFCFNSALFVPTSLQTPPQNIEFTLHVWKDSPIVQRIESMWFLSPVNHCQPEFSSGNVESSFPFFEKFRREILSSVEKVIACITSQNQTNDGDVKAEDAYTEETGQRMTTREHGNAVKSLTSEETNILKSAYEDLRLGKSSKSTGRESLIAPDAVW</sequence>
<evidence type="ECO:0000313" key="2">
    <source>
        <dbReference type="Proteomes" id="UP000188533"/>
    </source>
</evidence>
<organism evidence="1 2">
    <name type="scientific">Lentinula edodes</name>
    <name type="common">Shiitake mushroom</name>
    <name type="synonym">Lentinus edodes</name>
    <dbReference type="NCBI Taxonomy" id="5353"/>
    <lineage>
        <taxon>Eukaryota</taxon>
        <taxon>Fungi</taxon>
        <taxon>Dikarya</taxon>
        <taxon>Basidiomycota</taxon>
        <taxon>Agaricomycotina</taxon>
        <taxon>Agaricomycetes</taxon>
        <taxon>Agaricomycetidae</taxon>
        <taxon>Agaricales</taxon>
        <taxon>Marasmiineae</taxon>
        <taxon>Omphalotaceae</taxon>
        <taxon>Lentinula</taxon>
    </lineage>
</organism>
<dbReference type="EMBL" id="BDGU01001563">
    <property type="protein sequence ID" value="GAW10088.1"/>
    <property type="molecule type" value="Genomic_DNA"/>
</dbReference>
<keyword evidence="2" id="KW-1185">Reference proteome</keyword>
<name>A0A1Q3ESD1_LENED</name>
<accession>A0A1Q3ESD1</accession>
<dbReference type="AlphaFoldDB" id="A0A1Q3ESD1"/>
<dbReference type="Proteomes" id="UP000188533">
    <property type="component" value="Unassembled WGS sequence"/>
</dbReference>
<comment type="caution">
    <text evidence="1">The sequence shown here is derived from an EMBL/GenBank/DDBJ whole genome shotgun (WGS) entry which is preliminary data.</text>
</comment>
<gene>
    <name evidence="1" type="ORF">LENED_012318</name>
</gene>